<dbReference type="Gene3D" id="1.10.287.1260">
    <property type="match status" value="1"/>
</dbReference>
<dbReference type="Proteomes" id="UP000593737">
    <property type="component" value="Chromosome"/>
</dbReference>
<protein>
    <submittedName>
        <fullName evidence="2">Uncharacterized protein</fullName>
    </submittedName>
</protein>
<accession>A0A7S8FG17</accession>
<evidence type="ECO:0000313" key="3">
    <source>
        <dbReference type="Proteomes" id="UP000593737"/>
    </source>
</evidence>
<keyword evidence="1" id="KW-0472">Membrane</keyword>
<gene>
    <name evidence="2" type="ORF">Nkreftii_002977</name>
</gene>
<evidence type="ECO:0000313" key="2">
    <source>
        <dbReference type="EMBL" id="QPD05203.1"/>
    </source>
</evidence>
<feature type="transmembrane region" description="Helical" evidence="1">
    <location>
        <begin position="86"/>
        <end position="105"/>
    </location>
</feature>
<evidence type="ECO:0000256" key="1">
    <source>
        <dbReference type="SAM" id="Phobius"/>
    </source>
</evidence>
<dbReference type="KEGG" id="nkf:Nkreftii_002977"/>
<feature type="transmembrane region" description="Helical" evidence="1">
    <location>
        <begin position="117"/>
        <end position="140"/>
    </location>
</feature>
<feature type="transmembrane region" description="Helical" evidence="1">
    <location>
        <begin position="186"/>
        <end position="212"/>
    </location>
</feature>
<dbReference type="InterPro" id="IPR008910">
    <property type="entry name" value="MSC_TM_helix"/>
</dbReference>
<keyword evidence="1" id="KW-1133">Transmembrane helix</keyword>
<proteinExistence type="predicted"/>
<name>A0A7S8FG17_9BACT</name>
<sequence length="235" mass="25482">MSNVWGDAIVEAFRDMMMRMALFFPKLMALVSFIAVGILVGLTMKAVLQHLLRAARADVLSERWGLQASLAKAGFKQPFSQIVGRLAFWTVFVIFIFMGVDALGLPTTADLMGQLVGYLPSVIAAGLLILVGVLLGNFLAEATLIATVNAQIQEARFIAGMVRWGIFLFTAAMVLTQLGIAKEIVVAAFSIVFGGVILALAIAVGLGGRNIARDALERRWRKAKETDERDDMAHL</sequence>
<dbReference type="EMBL" id="CP047423">
    <property type="protein sequence ID" value="QPD05203.1"/>
    <property type="molecule type" value="Genomic_DNA"/>
</dbReference>
<keyword evidence="1" id="KW-0812">Transmembrane</keyword>
<organism evidence="2 3">
    <name type="scientific">Candidatus Nitrospira kreftii</name>
    <dbReference type="NCBI Taxonomy" id="2652173"/>
    <lineage>
        <taxon>Bacteria</taxon>
        <taxon>Pseudomonadati</taxon>
        <taxon>Nitrospirota</taxon>
        <taxon>Nitrospiria</taxon>
        <taxon>Nitrospirales</taxon>
        <taxon>Nitrospiraceae</taxon>
        <taxon>Nitrospira</taxon>
    </lineage>
</organism>
<feature type="transmembrane region" description="Helical" evidence="1">
    <location>
        <begin position="27"/>
        <end position="48"/>
    </location>
</feature>
<dbReference type="Pfam" id="PF05552">
    <property type="entry name" value="MS_channel_1st_1"/>
    <property type="match status" value="1"/>
</dbReference>
<reference evidence="2 3" key="1">
    <citation type="journal article" date="2020" name="ISME J.">
        <title>Enrichment and physiological characterization of a novel comammox Nitrospira indicates ammonium inhibition of complete nitrification.</title>
        <authorList>
            <person name="Sakoula D."/>
            <person name="Koch H."/>
            <person name="Frank J."/>
            <person name="Jetten M.S.M."/>
            <person name="van Kessel M.A.H.J."/>
            <person name="Lucker S."/>
        </authorList>
    </citation>
    <scope>NUCLEOTIDE SEQUENCE [LARGE SCALE GENOMIC DNA]</scope>
    <source>
        <strain evidence="2">Comreactor17</strain>
    </source>
</reference>
<feature type="transmembrane region" description="Helical" evidence="1">
    <location>
        <begin position="161"/>
        <end position="180"/>
    </location>
</feature>
<dbReference type="AlphaFoldDB" id="A0A7S8FG17"/>